<gene>
    <name evidence="2" type="ORF">AB6A40_001895</name>
</gene>
<comment type="caution">
    <text evidence="2">The sequence shown here is derived from an EMBL/GenBank/DDBJ whole genome shotgun (WGS) entry which is preliminary data.</text>
</comment>
<dbReference type="EMBL" id="JBGFUD010000762">
    <property type="protein sequence ID" value="MFH4975186.1"/>
    <property type="molecule type" value="Genomic_DNA"/>
</dbReference>
<keyword evidence="3" id="KW-1185">Reference proteome</keyword>
<proteinExistence type="predicted"/>
<evidence type="ECO:0008006" key="4">
    <source>
        <dbReference type="Google" id="ProtNLM"/>
    </source>
</evidence>
<accession>A0ABD6E6I6</accession>
<dbReference type="InterPro" id="IPR036724">
    <property type="entry name" value="Cobalamin-bd_sf"/>
</dbReference>
<dbReference type="GO" id="GO:0016853">
    <property type="term" value="F:isomerase activity"/>
    <property type="evidence" value="ECO:0007669"/>
    <property type="project" value="UniProtKB-KW"/>
</dbReference>
<protein>
    <recommendedName>
        <fullName evidence="4">B12-binding domain-containing protein</fullName>
    </recommendedName>
</protein>
<name>A0ABD6E6I6_9BILA</name>
<dbReference type="Proteomes" id="UP001608902">
    <property type="component" value="Unassembled WGS sequence"/>
</dbReference>
<dbReference type="PANTHER" id="PTHR48101">
    <property type="entry name" value="METHYLMALONYL-COA MUTASE, MITOCHONDRIAL-RELATED"/>
    <property type="match status" value="1"/>
</dbReference>
<organism evidence="2 3">
    <name type="scientific">Gnathostoma spinigerum</name>
    <dbReference type="NCBI Taxonomy" id="75299"/>
    <lineage>
        <taxon>Eukaryota</taxon>
        <taxon>Metazoa</taxon>
        <taxon>Ecdysozoa</taxon>
        <taxon>Nematoda</taxon>
        <taxon>Chromadorea</taxon>
        <taxon>Rhabditida</taxon>
        <taxon>Spirurina</taxon>
        <taxon>Gnathostomatomorpha</taxon>
        <taxon>Gnathostomatoidea</taxon>
        <taxon>Gnathostomatidae</taxon>
        <taxon>Gnathostoma</taxon>
    </lineage>
</organism>
<evidence type="ECO:0000313" key="3">
    <source>
        <dbReference type="Proteomes" id="UP001608902"/>
    </source>
</evidence>
<dbReference type="PANTHER" id="PTHR48101:SF1">
    <property type="entry name" value="METHYLMALONYL-COA MUTASE, LARGE SUBUNIT"/>
    <property type="match status" value="1"/>
</dbReference>
<dbReference type="SUPFAM" id="SSF52242">
    <property type="entry name" value="Cobalamin (vitamin B12)-binding domain"/>
    <property type="match status" value="1"/>
</dbReference>
<feature type="region of interest" description="Disordered" evidence="1">
    <location>
        <begin position="187"/>
        <end position="213"/>
    </location>
</feature>
<dbReference type="Gene3D" id="3.40.50.280">
    <property type="entry name" value="Cobalamin-binding domain"/>
    <property type="match status" value="1"/>
</dbReference>
<sequence>MNTSLLSAFVLRQYPKLLTQANISTATPILSEEGQIKLVLKRVGKFVDQRQRLPRFLLSTVTNQYEKYMIESLFAKFGFAVNSGPPLETPENLAQCAFQTQADAVTVCGFDEEHVHLFERLSNELRKLHKSNIAVLAGGVIDQFHRSVLIHSGVDVIFNPRGCLLLCAQKALDKIESNTDSALSAYESRSNANDRNTRTKPAEMQKHRMVVHA</sequence>
<dbReference type="AlphaFoldDB" id="A0ABD6E6I6"/>
<evidence type="ECO:0000256" key="1">
    <source>
        <dbReference type="SAM" id="MobiDB-lite"/>
    </source>
</evidence>
<evidence type="ECO:0000313" key="2">
    <source>
        <dbReference type="EMBL" id="MFH4975186.1"/>
    </source>
</evidence>
<reference evidence="2 3" key="1">
    <citation type="submission" date="2024-08" db="EMBL/GenBank/DDBJ databases">
        <title>Gnathostoma spinigerum genome.</title>
        <authorList>
            <person name="Gonzalez-Bertolin B."/>
            <person name="Monzon S."/>
            <person name="Zaballos A."/>
            <person name="Jimenez P."/>
            <person name="Dekumyoy P."/>
            <person name="Varona S."/>
            <person name="Cuesta I."/>
            <person name="Sumanam S."/>
            <person name="Adisakwattana P."/>
            <person name="Gasser R.B."/>
            <person name="Hernandez-Gonzalez A."/>
            <person name="Young N.D."/>
            <person name="Perteguer M.J."/>
        </authorList>
    </citation>
    <scope>NUCLEOTIDE SEQUENCE [LARGE SCALE GENOMIC DNA]</scope>
    <source>
        <strain evidence="2">AL3</strain>
        <tissue evidence="2">Liver</tissue>
    </source>
</reference>
<feature type="compositionally biased region" description="Basic and acidic residues" evidence="1">
    <location>
        <begin position="195"/>
        <end position="206"/>
    </location>
</feature>